<proteinExistence type="predicted"/>
<dbReference type="InterPro" id="IPR033446">
    <property type="entry name" value="ZCCHC24_Znf-3CxxC"/>
</dbReference>
<dbReference type="SMART" id="SM01328">
    <property type="entry name" value="zf-3CxxC"/>
    <property type="match status" value="1"/>
</dbReference>
<dbReference type="InterPro" id="IPR057809">
    <property type="entry name" value="ZCCHC24_C"/>
</dbReference>
<dbReference type="Proteomes" id="UP000648187">
    <property type="component" value="Unassembled WGS sequence"/>
</dbReference>
<protein>
    <recommendedName>
        <fullName evidence="4">3CxxC-type domain-containing protein</fullName>
    </recommendedName>
</protein>
<keyword evidence="6" id="KW-1185">Reference proteome</keyword>
<sequence length="91" mass="10562">TFCFQTPYHGKKRCFGEYKCPQCNRVWMSANSWANYGQECTACKINVMPHKQKPLEKPEGLDKSDPKKKHPMELCQKCKKLGTYCGSTTFY</sequence>
<evidence type="ECO:0000259" key="4">
    <source>
        <dbReference type="SMART" id="SM01328"/>
    </source>
</evidence>
<feature type="domain" description="3CxxC-type" evidence="4">
    <location>
        <begin position="13"/>
        <end position="81"/>
    </location>
</feature>
<comment type="caution">
    <text evidence="5">The sequence shown here is derived from an EMBL/GenBank/DDBJ whole genome shotgun (WGS) entry which is preliminary data.</text>
</comment>
<dbReference type="GO" id="GO:0008270">
    <property type="term" value="F:zinc ion binding"/>
    <property type="evidence" value="ECO:0007669"/>
    <property type="project" value="UniProtKB-KW"/>
</dbReference>
<evidence type="ECO:0000256" key="3">
    <source>
        <dbReference type="ARBA" id="ARBA00022833"/>
    </source>
</evidence>
<dbReference type="Pfam" id="PF17180">
    <property type="entry name" value="Zn_ribbon_3CxxC_2"/>
    <property type="match status" value="1"/>
</dbReference>
<keyword evidence="3" id="KW-0862">Zinc</keyword>
<dbReference type="EMBL" id="JACKWZ010000011">
    <property type="protein sequence ID" value="KAF9423066.1"/>
    <property type="molecule type" value="Genomic_DNA"/>
</dbReference>
<accession>A0A835GSE9</accession>
<reference evidence="5" key="1">
    <citation type="submission" date="2020-08" db="EMBL/GenBank/DDBJ databases">
        <title>Spodoptera exigua strain:BAW_Kor-Di-RS1 Genome sequencing and assembly.</title>
        <authorList>
            <person name="Kim J."/>
            <person name="Nam H.Y."/>
            <person name="Kwon M."/>
            <person name="Choi J.H."/>
            <person name="Cho S.R."/>
            <person name="Kim G.-H."/>
        </authorList>
    </citation>
    <scope>NUCLEOTIDE SEQUENCE</scope>
    <source>
        <strain evidence="5">BAW_Kor-Di-RS1</strain>
        <tissue evidence="5">Whole-body</tissue>
    </source>
</reference>
<feature type="non-terminal residue" evidence="5">
    <location>
        <position position="1"/>
    </location>
</feature>
<evidence type="ECO:0000313" key="5">
    <source>
        <dbReference type="EMBL" id="KAF9423066.1"/>
    </source>
</evidence>
<dbReference type="InterPro" id="IPR027377">
    <property type="entry name" value="ZAR1/RTP1-5-like_Znf-3CxxC"/>
</dbReference>
<evidence type="ECO:0000256" key="1">
    <source>
        <dbReference type="ARBA" id="ARBA00022723"/>
    </source>
</evidence>
<name>A0A835GSE9_SPOEX</name>
<keyword evidence="2" id="KW-0863">Zinc-finger</keyword>
<organism evidence="5 6">
    <name type="scientific">Spodoptera exigua</name>
    <name type="common">Beet armyworm</name>
    <name type="synonym">Noctua fulgens</name>
    <dbReference type="NCBI Taxonomy" id="7107"/>
    <lineage>
        <taxon>Eukaryota</taxon>
        <taxon>Metazoa</taxon>
        <taxon>Ecdysozoa</taxon>
        <taxon>Arthropoda</taxon>
        <taxon>Hexapoda</taxon>
        <taxon>Insecta</taxon>
        <taxon>Pterygota</taxon>
        <taxon>Neoptera</taxon>
        <taxon>Endopterygota</taxon>
        <taxon>Lepidoptera</taxon>
        <taxon>Glossata</taxon>
        <taxon>Ditrysia</taxon>
        <taxon>Noctuoidea</taxon>
        <taxon>Noctuidae</taxon>
        <taxon>Amphipyrinae</taxon>
        <taxon>Spodoptera</taxon>
    </lineage>
</organism>
<evidence type="ECO:0000256" key="2">
    <source>
        <dbReference type="ARBA" id="ARBA00022771"/>
    </source>
</evidence>
<gene>
    <name evidence="5" type="ORF">HW555_001370</name>
</gene>
<evidence type="ECO:0000313" key="6">
    <source>
        <dbReference type="Proteomes" id="UP000648187"/>
    </source>
</evidence>
<dbReference type="Pfam" id="PF23490">
    <property type="entry name" value="ZCCHC24_C"/>
    <property type="match status" value="1"/>
</dbReference>
<dbReference type="AlphaFoldDB" id="A0A835GSE9"/>
<keyword evidence="1" id="KW-0479">Metal-binding</keyword>